<gene>
    <name evidence="1" type="ORF">DD238_000998</name>
</gene>
<name>A0A3M6VTP9_9STRA</name>
<keyword evidence="2" id="KW-1185">Reference proteome</keyword>
<evidence type="ECO:0000313" key="1">
    <source>
        <dbReference type="EMBL" id="RMX70159.1"/>
    </source>
</evidence>
<comment type="caution">
    <text evidence="1">The sequence shown here is derived from an EMBL/GenBank/DDBJ whole genome shotgun (WGS) entry which is preliminary data.</text>
</comment>
<dbReference type="EMBL" id="QLLG01000005">
    <property type="protein sequence ID" value="RMX70159.1"/>
    <property type="molecule type" value="Genomic_DNA"/>
</dbReference>
<proteinExistence type="predicted"/>
<evidence type="ECO:0000313" key="2">
    <source>
        <dbReference type="Proteomes" id="UP000282087"/>
    </source>
</evidence>
<dbReference type="Proteomes" id="UP000282087">
    <property type="component" value="Unassembled WGS sequence"/>
</dbReference>
<sequence length="161" mass="18122">MRWLDSVCASTLWLCRAPPLILIKRAREHLIQATHSFPPQSLPLFFAAIVLRMVIRLNSCSVSFCGRHAPPSLSKPLSSIAIQTVKKIPICCEFRAVVQPYAQVRFEVVKFDADDFGLHLSSASALIRTKVASTCTYEVAVVKHKQKHKAYNLLACARFRR</sequence>
<organism evidence="1 2">
    <name type="scientific">Peronospora effusa</name>
    <dbReference type="NCBI Taxonomy" id="542832"/>
    <lineage>
        <taxon>Eukaryota</taxon>
        <taxon>Sar</taxon>
        <taxon>Stramenopiles</taxon>
        <taxon>Oomycota</taxon>
        <taxon>Peronosporomycetes</taxon>
        <taxon>Peronosporales</taxon>
        <taxon>Peronosporaceae</taxon>
        <taxon>Peronospora</taxon>
    </lineage>
</organism>
<protein>
    <submittedName>
        <fullName evidence="1">Uncharacterized protein</fullName>
    </submittedName>
</protein>
<accession>A0A3M6VTP9</accession>
<reference evidence="1 2" key="1">
    <citation type="submission" date="2018-06" db="EMBL/GenBank/DDBJ databases">
        <title>Comparative genomics of downy mildews reveals potential adaptations to biotrophy.</title>
        <authorList>
            <person name="Fletcher K."/>
            <person name="Klosterman S.J."/>
            <person name="Derevnina L."/>
            <person name="Martin F."/>
            <person name="Koike S."/>
            <person name="Reyes Chin-Wo S."/>
            <person name="Mou B."/>
            <person name="Michelmore R."/>
        </authorList>
    </citation>
    <scope>NUCLEOTIDE SEQUENCE [LARGE SCALE GENOMIC DNA]</scope>
    <source>
        <strain evidence="1 2">R14</strain>
    </source>
</reference>
<dbReference type="AlphaFoldDB" id="A0A3M6VTP9"/>